<gene>
    <name evidence="5" type="primary">divK_1</name>
    <name evidence="5" type="ORF">SZ25_00063</name>
</gene>
<dbReference type="PANTHER" id="PTHR44591:SF14">
    <property type="entry name" value="PROTEIN PILG"/>
    <property type="match status" value="1"/>
</dbReference>
<dbReference type="InterPro" id="IPR011006">
    <property type="entry name" value="CheY-like_superfamily"/>
</dbReference>
<dbReference type="GO" id="GO:0000160">
    <property type="term" value="P:phosphorelay signal transduction system"/>
    <property type="evidence" value="ECO:0007669"/>
    <property type="project" value="UniProtKB-KW"/>
</dbReference>
<organism evidence="5 6">
    <name type="scientific">Candidatus Arcanibacter lacustris</name>
    <dbReference type="NCBI Taxonomy" id="1607817"/>
    <lineage>
        <taxon>Bacteria</taxon>
        <taxon>Pseudomonadati</taxon>
        <taxon>Pseudomonadota</taxon>
        <taxon>Alphaproteobacteria</taxon>
        <taxon>Rickettsiales</taxon>
        <taxon>Candidatus Arcanibacter</taxon>
    </lineage>
</organism>
<evidence type="ECO:0000256" key="2">
    <source>
        <dbReference type="ARBA" id="ARBA00023012"/>
    </source>
</evidence>
<sequence>MGPDTDKEFPLILIVEDNDFMKRILTDCLKGYSCVTAKTLKSAMELFEEHMPDIVFLDMALPDGSGLDVVAPMIEKKNKVSIFAVSGEDEKKMAGKATALGVKAYISKPYSKAQIDACMKKFLSENYFGELF</sequence>
<dbReference type="SUPFAM" id="SSF52172">
    <property type="entry name" value="CheY-like"/>
    <property type="match status" value="1"/>
</dbReference>
<reference evidence="5 6" key="1">
    <citation type="submission" date="2015-02" db="EMBL/GenBank/DDBJ databases">
        <title>Single cell genomics of a rare environmental alphaproteobacterium provides unique insights into Rickettsiaceae evolution.</title>
        <authorList>
            <person name="Martijn J."/>
            <person name="Schulz F."/>
            <person name="Zaremba-Niedzwiedzka K."/>
            <person name="Viklund J."/>
            <person name="Stepanauskas R."/>
            <person name="Andersson S.G.E."/>
            <person name="Horn M."/>
            <person name="Guy L."/>
            <person name="Ettema T.J.G."/>
        </authorList>
    </citation>
    <scope>NUCLEOTIDE SEQUENCE [LARGE SCALE GENOMIC DNA]</scope>
    <source>
        <strain evidence="5 6">SCGC AAA041-L04</strain>
    </source>
</reference>
<evidence type="ECO:0000256" key="3">
    <source>
        <dbReference type="PROSITE-ProRule" id="PRU00169"/>
    </source>
</evidence>
<comment type="caution">
    <text evidence="5">The sequence shown here is derived from an EMBL/GenBank/DDBJ whole genome shotgun (WGS) entry which is preliminary data.</text>
</comment>
<dbReference type="Gene3D" id="3.40.50.2300">
    <property type="match status" value="1"/>
</dbReference>
<evidence type="ECO:0000256" key="1">
    <source>
        <dbReference type="ARBA" id="ARBA00022553"/>
    </source>
</evidence>
<dbReference type="InterPro" id="IPR050595">
    <property type="entry name" value="Bact_response_regulator"/>
</dbReference>
<keyword evidence="6" id="KW-1185">Reference proteome</keyword>
<dbReference type="Pfam" id="PF00072">
    <property type="entry name" value="Response_reg"/>
    <property type="match status" value="1"/>
</dbReference>
<keyword evidence="2" id="KW-0902">Two-component regulatory system</keyword>
<feature type="modified residue" description="4-aspartylphosphate" evidence="3">
    <location>
        <position position="58"/>
    </location>
</feature>
<evidence type="ECO:0000313" key="5">
    <source>
        <dbReference type="EMBL" id="KKB96842.1"/>
    </source>
</evidence>
<dbReference type="AlphaFoldDB" id="A0A0F5MS16"/>
<dbReference type="InterPro" id="IPR001789">
    <property type="entry name" value="Sig_transdc_resp-reg_receiver"/>
</dbReference>
<name>A0A0F5MS16_9RICK</name>
<dbReference type="EMBL" id="JYHA01000016">
    <property type="protein sequence ID" value="KKB96842.1"/>
    <property type="molecule type" value="Genomic_DNA"/>
</dbReference>
<evidence type="ECO:0000313" key="6">
    <source>
        <dbReference type="Proteomes" id="UP000033358"/>
    </source>
</evidence>
<feature type="domain" description="Response regulatory" evidence="4">
    <location>
        <begin position="11"/>
        <end position="123"/>
    </location>
</feature>
<keyword evidence="1 3" id="KW-0597">Phosphoprotein</keyword>
<dbReference type="Proteomes" id="UP000033358">
    <property type="component" value="Unassembled WGS sequence"/>
</dbReference>
<protein>
    <submittedName>
        <fullName evidence="5">Polar-differentiation response regulator DivK</fullName>
    </submittedName>
</protein>
<dbReference type="CDD" id="cd00156">
    <property type="entry name" value="REC"/>
    <property type="match status" value="1"/>
</dbReference>
<dbReference type="SMART" id="SM00448">
    <property type="entry name" value="REC"/>
    <property type="match status" value="1"/>
</dbReference>
<proteinExistence type="predicted"/>
<accession>A0A0F5MS16</accession>
<dbReference type="PROSITE" id="PS50110">
    <property type="entry name" value="RESPONSE_REGULATORY"/>
    <property type="match status" value="1"/>
</dbReference>
<dbReference type="PANTHER" id="PTHR44591">
    <property type="entry name" value="STRESS RESPONSE REGULATOR PROTEIN 1"/>
    <property type="match status" value="1"/>
</dbReference>
<evidence type="ECO:0000259" key="4">
    <source>
        <dbReference type="PROSITE" id="PS50110"/>
    </source>
</evidence>